<accession>A0A432ZDH3</accession>
<organism evidence="5 6">
    <name type="scientific">Idiomarina seosinensis</name>
    <dbReference type="NCBI Taxonomy" id="281739"/>
    <lineage>
        <taxon>Bacteria</taxon>
        <taxon>Pseudomonadati</taxon>
        <taxon>Pseudomonadota</taxon>
        <taxon>Gammaproteobacteria</taxon>
        <taxon>Alteromonadales</taxon>
        <taxon>Idiomarinaceae</taxon>
        <taxon>Idiomarina</taxon>
    </lineage>
</organism>
<dbReference type="SUPFAM" id="SSF52972">
    <property type="entry name" value="ITPase-like"/>
    <property type="match status" value="1"/>
</dbReference>
<keyword evidence="3 4" id="KW-0546">Nucleotide metabolism</keyword>
<proteinExistence type="inferred from homology"/>
<comment type="similarity">
    <text evidence="4">Belongs to the Maf family. YhdE subfamily.</text>
</comment>
<dbReference type="InterPro" id="IPR029001">
    <property type="entry name" value="ITPase-like_fam"/>
</dbReference>
<dbReference type="PANTHER" id="PTHR43213:SF5">
    <property type="entry name" value="BIFUNCTIONAL DTTP_UTP PYROPHOSPHATASE_METHYLTRANSFERASE PROTEIN-RELATED"/>
    <property type="match status" value="1"/>
</dbReference>
<feature type="site" description="Important for substrate specificity" evidence="4">
    <location>
        <position position="11"/>
    </location>
</feature>
<comment type="caution">
    <text evidence="4">Lacks conserved residue(s) required for the propagation of feature annotation.</text>
</comment>
<dbReference type="RefSeq" id="WP_126784657.1">
    <property type="nucleotide sequence ID" value="NZ_PIQF01000002.1"/>
</dbReference>
<protein>
    <recommendedName>
        <fullName evidence="4">dTTP/UTP pyrophosphatase</fullName>
        <shortName evidence="4">dTTPase/UTPase</shortName>
        <ecNumber evidence="4">3.6.1.9</ecNumber>
    </recommendedName>
    <alternativeName>
        <fullName evidence="4">Nucleoside triphosphate pyrophosphatase</fullName>
    </alternativeName>
    <alternativeName>
        <fullName evidence="4">Nucleotide pyrophosphatase</fullName>
        <shortName evidence="4">Nucleotide PPase</shortName>
    </alternativeName>
</protein>
<dbReference type="Proteomes" id="UP000287908">
    <property type="component" value="Unassembled WGS sequence"/>
</dbReference>
<dbReference type="Pfam" id="PF02545">
    <property type="entry name" value="Maf"/>
    <property type="match status" value="1"/>
</dbReference>
<comment type="catalytic activity">
    <reaction evidence="4">
        <text>dTTP + H2O = dTMP + diphosphate + H(+)</text>
        <dbReference type="Rhea" id="RHEA:28534"/>
        <dbReference type="ChEBI" id="CHEBI:15377"/>
        <dbReference type="ChEBI" id="CHEBI:15378"/>
        <dbReference type="ChEBI" id="CHEBI:33019"/>
        <dbReference type="ChEBI" id="CHEBI:37568"/>
        <dbReference type="ChEBI" id="CHEBI:63528"/>
        <dbReference type="EC" id="3.6.1.9"/>
    </reaction>
</comment>
<evidence type="ECO:0000313" key="6">
    <source>
        <dbReference type="Proteomes" id="UP000287908"/>
    </source>
</evidence>
<dbReference type="AlphaFoldDB" id="A0A432ZDH3"/>
<keyword evidence="6" id="KW-1185">Reference proteome</keyword>
<dbReference type="PANTHER" id="PTHR43213">
    <property type="entry name" value="BIFUNCTIONAL DTTP/UTP PYROPHOSPHATASE/METHYLTRANSFERASE PROTEIN-RELATED"/>
    <property type="match status" value="1"/>
</dbReference>
<dbReference type="NCBIfam" id="TIGR00172">
    <property type="entry name" value="maf"/>
    <property type="match status" value="1"/>
</dbReference>
<sequence>MELVLASDSPRRRQLLSQLRTQFSCKPSAIEEQQQAGETASDYVQRLALDKATAVAKQQAELSIIIGSDTLIDFNGSVLEKPIDKEHFLSMLMRLSGRQHKVRTSVAVVAGCVDGLLQQTVTEVVTEIDFGDISLADAETYWATGEPADKAGGYAIQGGAARFVKAINGSYTGVVGLPLYETQQLLTRVENELRSHDGC</sequence>
<evidence type="ECO:0000256" key="2">
    <source>
        <dbReference type="ARBA" id="ARBA00022801"/>
    </source>
</evidence>
<dbReference type="EMBL" id="PIQF01000002">
    <property type="protein sequence ID" value="RUO75930.1"/>
    <property type="molecule type" value="Genomic_DNA"/>
</dbReference>
<evidence type="ECO:0000313" key="5">
    <source>
        <dbReference type="EMBL" id="RUO75930.1"/>
    </source>
</evidence>
<comment type="function">
    <text evidence="4">Nucleoside triphosphate pyrophosphatase that hydrolyzes dTTP and UTP. May have a dual role in cell division arrest and in preventing the incorporation of modified nucleotides into cellular nucleic acids.</text>
</comment>
<keyword evidence="4" id="KW-0963">Cytoplasm</keyword>
<reference evidence="5 6" key="1">
    <citation type="journal article" date="2011" name="Front. Microbiol.">
        <title>Genomic signatures of strain selection and enhancement in Bacillus atrophaeus var. globigii, a historical biowarfare simulant.</title>
        <authorList>
            <person name="Gibbons H.S."/>
            <person name="Broomall S.M."/>
            <person name="McNew L.A."/>
            <person name="Daligault H."/>
            <person name="Chapman C."/>
            <person name="Bruce D."/>
            <person name="Karavis M."/>
            <person name="Krepps M."/>
            <person name="McGregor P.A."/>
            <person name="Hong C."/>
            <person name="Park K.H."/>
            <person name="Akmal A."/>
            <person name="Feldman A."/>
            <person name="Lin J.S."/>
            <person name="Chang W.E."/>
            <person name="Higgs B.W."/>
            <person name="Demirev P."/>
            <person name="Lindquist J."/>
            <person name="Liem A."/>
            <person name="Fochler E."/>
            <person name="Read T.D."/>
            <person name="Tapia R."/>
            <person name="Johnson S."/>
            <person name="Bishop-Lilly K.A."/>
            <person name="Detter C."/>
            <person name="Han C."/>
            <person name="Sozhamannan S."/>
            <person name="Rosenzweig C.N."/>
            <person name="Skowronski E.W."/>
        </authorList>
    </citation>
    <scope>NUCLEOTIDE SEQUENCE [LARGE SCALE GENOMIC DNA]</scope>
    <source>
        <strain evidence="5 6">CL-SP19</strain>
    </source>
</reference>
<comment type="catalytic activity">
    <reaction evidence="4">
        <text>UTP + H2O = UMP + diphosphate + H(+)</text>
        <dbReference type="Rhea" id="RHEA:29395"/>
        <dbReference type="ChEBI" id="CHEBI:15377"/>
        <dbReference type="ChEBI" id="CHEBI:15378"/>
        <dbReference type="ChEBI" id="CHEBI:33019"/>
        <dbReference type="ChEBI" id="CHEBI:46398"/>
        <dbReference type="ChEBI" id="CHEBI:57865"/>
        <dbReference type="EC" id="3.6.1.9"/>
    </reaction>
</comment>
<dbReference type="GO" id="GO:0036218">
    <property type="term" value="F:dTTP diphosphatase activity"/>
    <property type="evidence" value="ECO:0007669"/>
    <property type="project" value="RHEA"/>
</dbReference>
<evidence type="ECO:0000256" key="4">
    <source>
        <dbReference type="HAMAP-Rule" id="MF_00528"/>
    </source>
</evidence>
<dbReference type="CDD" id="cd00555">
    <property type="entry name" value="Maf"/>
    <property type="match status" value="1"/>
</dbReference>
<dbReference type="GO" id="GO:0009117">
    <property type="term" value="P:nucleotide metabolic process"/>
    <property type="evidence" value="ECO:0007669"/>
    <property type="project" value="UniProtKB-KW"/>
</dbReference>
<evidence type="ECO:0000256" key="3">
    <source>
        <dbReference type="ARBA" id="ARBA00023080"/>
    </source>
</evidence>
<comment type="caution">
    <text evidence="5">The sequence shown here is derived from an EMBL/GenBank/DDBJ whole genome shotgun (WGS) entry which is preliminary data.</text>
</comment>
<keyword evidence="2 4" id="KW-0378">Hydrolase</keyword>
<dbReference type="OrthoDB" id="9807767at2"/>
<evidence type="ECO:0000256" key="1">
    <source>
        <dbReference type="ARBA" id="ARBA00001968"/>
    </source>
</evidence>
<dbReference type="Gene3D" id="3.90.950.10">
    <property type="match status" value="1"/>
</dbReference>
<name>A0A432ZDH3_9GAMM</name>
<dbReference type="GO" id="GO:0036221">
    <property type="term" value="F:UTP diphosphatase activity"/>
    <property type="evidence" value="ECO:0007669"/>
    <property type="project" value="RHEA"/>
</dbReference>
<dbReference type="InterPro" id="IPR003697">
    <property type="entry name" value="Maf-like"/>
</dbReference>
<dbReference type="HAMAP" id="MF_00528">
    <property type="entry name" value="Maf"/>
    <property type="match status" value="1"/>
</dbReference>
<dbReference type="EC" id="3.6.1.9" evidence="4"/>
<dbReference type="GO" id="GO:0005737">
    <property type="term" value="C:cytoplasm"/>
    <property type="evidence" value="ECO:0007669"/>
    <property type="project" value="UniProtKB-SubCell"/>
</dbReference>
<dbReference type="PIRSF" id="PIRSF006305">
    <property type="entry name" value="Maf"/>
    <property type="match status" value="1"/>
</dbReference>
<gene>
    <name evidence="5" type="ORF">CWI81_07340</name>
</gene>
<comment type="subcellular location">
    <subcellularLocation>
        <location evidence="4">Cytoplasm</location>
    </subcellularLocation>
</comment>
<feature type="site" description="Important for substrate specificity" evidence="4">
    <location>
        <position position="70"/>
    </location>
</feature>
<feature type="site" description="Important for substrate specificity" evidence="4">
    <location>
        <position position="157"/>
    </location>
</feature>
<comment type="cofactor">
    <cofactor evidence="1 4">
        <name>a divalent metal cation</name>
        <dbReference type="ChEBI" id="CHEBI:60240"/>
    </cofactor>
</comment>
<feature type="active site" description="Proton acceptor" evidence="4">
    <location>
        <position position="69"/>
    </location>
</feature>